<dbReference type="EMBL" id="FRCZ01000004">
    <property type="protein sequence ID" value="SHN16964.1"/>
    <property type="molecule type" value="Genomic_DNA"/>
</dbReference>
<proteinExistence type="inferred from homology"/>
<keyword evidence="3" id="KW-1185">Reference proteome</keyword>
<reference evidence="2 3" key="1">
    <citation type="submission" date="2016-11" db="EMBL/GenBank/DDBJ databases">
        <authorList>
            <person name="Jaros S."/>
            <person name="Januszkiewicz K."/>
            <person name="Wedrychowicz H."/>
        </authorList>
    </citation>
    <scope>NUCLEOTIDE SEQUENCE [LARGE SCALE GENOMIC DNA]</scope>
    <source>
        <strain evidence="2 3">CGMCC 1.10681</strain>
    </source>
</reference>
<evidence type="ECO:0000313" key="3">
    <source>
        <dbReference type="Proteomes" id="UP000184184"/>
    </source>
</evidence>
<dbReference type="PRINTS" id="PR00081">
    <property type="entry name" value="GDHRDH"/>
</dbReference>
<name>A0A1M7PIM6_9BACI</name>
<dbReference type="Proteomes" id="UP000184184">
    <property type="component" value="Unassembled WGS sequence"/>
</dbReference>
<dbReference type="PANTHER" id="PTHR42879:SF2">
    <property type="entry name" value="3-OXOACYL-[ACYL-CARRIER-PROTEIN] REDUCTASE FABG"/>
    <property type="match status" value="1"/>
</dbReference>
<dbReference type="NCBIfam" id="NF047420">
    <property type="entry name" value="EF_P_mod_YmfI"/>
    <property type="match status" value="1"/>
</dbReference>
<evidence type="ECO:0000313" key="2">
    <source>
        <dbReference type="EMBL" id="SHN16964.1"/>
    </source>
</evidence>
<dbReference type="SUPFAM" id="SSF51735">
    <property type="entry name" value="NAD(P)-binding Rossmann-fold domains"/>
    <property type="match status" value="1"/>
</dbReference>
<dbReference type="InterPro" id="IPR050259">
    <property type="entry name" value="SDR"/>
</dbReference>
<accession>A0A1M7PIM6</accession>
<dbReference type="Pfam" id="PF13561">
    <property type="entry name" value="adh_short_C2"/>
    <property type="match status" value="1"/>
</dbReference>
<dbReference type="AlphaFoldDB" id="A0A1M7PIM6"/>
<dbReference type="STRING" id="1027249.SAMN05216179_2240"/>
<dbReference type="CDD" id="cd05233">
    <property type="entry name" value="SDR_c"/>
    <property type="match status" value="1"/>
</dbReference>
<comment type="similarity">
    <text evidence="1">Belongs to the short-chain dehydrogenases/reductases (SDR) family.</text>
</comment>
<dbReference type="Gene3D" id="3.40.50.720">
    <property type="entry name" value="NAD(P)-binding Rossmann-like Domain"/>
    <property type="match status" value="1"/>
</dbReference>
<dbReference type="OrthoDB" id="9803333at2"/>
<gene>
    <name evidence="2" type="ORF">SAMN05216179_2240</name>
</gene>
<dbReference type="RefSeq" id="WP_073201937.1">
    <property type="nucleotide sequence ID" value="NZ_FRCZ01000004.1"/>
</dbReference>
<dbReference type="InterPro" id="IPR036291">
    <property type="entry name" value="NAD(P)-bd_dom_sf"/>
</dbReference>
<protein>
    <submittedName>
        <fullName evidence="2">3-oxoacyl-[acyl-carrier protein] reductase</fullName>
    </submittedName>
</protein>
<evidence type="ECO:0000256" key="1">
    <source>
        <dbReference type="ARBA" id="ARBA00006484"/>
    </source>
</evidence>
<organism evidence="2 3">
    <name type="scientific">Gracilibacillus kekensis</name>
    <dbReference type="NCBI Taxonomy" id="1027249"/>
    <lineage>
        <taxon>Bacteria</taxon>
        <taxon>Bacillati</taxon>
        <taxon>Bacillota</taxon>
        <taxon>Bacilli</taxon>
        <taxon>Bacillales</taxon>
        <taxon>Bacillaceae</taxon>
        <taxon>Gracilibacillus</taxon>
    </lineage>
</organism>
<dbReference type="PANTHER" id="PTHR42879">
    <property type="entry name" value="3-OXOACYL-(ACYL-CARRIER-PROTEIN) REDUCTASE"/>
    <property type="match status" value="1"/>
</dbReference>
<sequence length="239" mass="26278">MKKRTLITGASGEIGKAIAIQLAEQGHSLVLHYHQNRAAIDDILNHISAKQIIEVIQSNLSTPNGLDQFLEQLPSQLDHFIFTSGATYYGLFQDMDDKTLDEMLHLHLKAPWKISQRLIPNMIQQSFGRMVLITSIWGEIGASCEVAYSSVKGGQQAYIKSLAKELGPSNIYVNGVSPGFIDTKMNHTLTVEEKAELIQDIPLQRAGTPKDVAGAVQFLCSDSATYIQGEIIRVNGAWG</sequence>
<dbReference type="InterPro" id="IPR002347">
    <property type="entry name" value="SDR_fam"/>
</dbReference>